<dbReference type="Pfam" id="PF00633">
    <property type="entry name" value="HHH"/>
    <property type="match status" value="1"/>
</dbReference>
<keyword evidence="7" id="KW-0456">Lyase</keyword>
<dbReference type="OrthoDB" id="9798522at2"/>
<evidence type="ECO:0000259" key="11">
    <source>
        <dbReference type="SMART" id="SM00478"/>
    </source>
</evidence>
<comment type="catalytic activity">
    <reaction evidence="10">
        <text>2'-deoxyribonucleotide-(2'-deoxyribose 5'-phosphate)-2'-deoxyribonucleotide-DNA = a 3'-end 2'-deoxyribonucleotide-(2,3-dehydro-2,3-deoxyribose 5'-phosphate)-DNA + a 5'-end 5'-phospho-2'-deoxyribonucleoside-DNA + H(+)</text>
        <dbReference type="Rhea" id="RHEA:66592"/>
        <dbReference type="Rhea" id="RHEA-COMP:13180"/>
        <dbReference type="Rhea" id="RHEA-COMP:16897"/>
        <dbReference type="Rhea" id="RHEA-COMP:17067"/>
        <dbReference type="ChEBI" id="CHEBI:15378"/>
        <dbReference type="ChEBI" id="CHEBI:136412"/>
        <dbReference type="ChEBI" id="CHEBI:157695"/>
        <dbReference type="ChEBI" id="CHEBI:167181"/>
        <dbReference type="EC" id="4.2.99.18"/>
    </reaction>
</comment>
<dbReference type="PANTHER" id="PTHR10242:SF2">
    <property type="entry name" value="N-GLYCOSYLASE_DNA LYASE"/>
    <property type="match status" value="1"/>
</dbReference>
<proteinExistence type="inferred from homology"/>
<dbReference type="EC" id="4.2.99.18" evidence="3"/>
<name>B9XGL2_PEDPL</name>
<feature type="domain" description="HhH-GPD" evidence="11">
    <location>
        <begin position="117"/>
        <end position="282"/>
    </location>
</feature>
<dbReference type="InterPro" id="IPR012904">
    <property type="entry name" value="OGG_N"/>
</dbReference>
<evidence type="ECO:0000256" key="10">
    <source>
        <dbReference type="ARBA" id="ARBA00044632"/>
    </source>
</evidence>
<gene>
    <name evidence="12" type="ORF">Cflav_PD3780</name>
</gene>
<dbReference type="STRING" id="320771.Cflav_PD3780"/>
<accession>B9XGL2</accession>
<dbReference type="SMART" id="SM00478">
    <property type="entry name" value="ENDO3c"/>
    <property type="match status" value="1"/>
</dbReference>
<keyword evidence="9" id="KW-0326">Glycosidase</keyword>
<dbReference type="Gene3D" id="3.30.310.260">
    <property type="match status" value="1"/>
</dbReference>
<dbReference type="InterPro" id="IPR000445">
    <property type="entry name" value="HhH_motif"/>
</dbReference>
<dbReference type="Proteomes" id="UP000003688">
    <property type="component" value="Unassembled WGS sequence"/>
</dbReference>
<dbReference type="SUPFAM" id="SSF48150">
    <property type="entry name" value="DNA-glycosylase"/>
    <property type="match status" value="1"/>
</dbReference>
<dbReference type="Gene3D" id="1.10.340.30">
    <property type="entry name" value="Hypothetical protein, domain 2"/>
    <property type="match status" value="1"/>
</dbReference>
<dbReference type="GO" id="GO:0008534">
    <property type="term" value="F:oxidized purine nucleobase lesion DNA N-glycosylase activity"/>
    <property type="evidence" value="ECO:0007669"/>
    <property type="project" value="InterPro"/>
</dbReference>
<dbReference type="CDD" id="cd00056">
    <property type="entry name" value="ENDO3c"/>
    <property type="match status" value="1"/>
</dbReference>
<dbReference type="SUPFAM" id="SSF55945">
    <property type="entry name" value="TATA-box binding protein-like"/>
    <property type="match status" value="1"/>
</dbReference>
<dbReference type="Pfam" id="PF07934">
    <property type="entry name" value="OGG_N"/>
    <property type="match status" value="1"/>
</dbReference>
<organism evidence="12 13">
    <name type="scientific">Pedosphaera parvula (strain Ellin514)</name>
    <dbReference type="NCBI Taxonomy" id="320771"/>
    <lineage>
        <taxon>Bacteria</taxon>
        <taxon>Pseudomonadati</taxon>
        <taxon>Verrucomicrobiota</taxon>
        <taxon>Pedosphaerae</taxon>
        <taxon>Pedosphaerales</taxon>
        <taxon>Pedosphaeraceae</taxon>
        <taxon>Pedosphaera</taxon>
    </lineage>
</organism>
<evidence type="ECO:0000256" key="9">
    <source>
        <dbReference type="ARBA" id="ARBA00023295"/>
    </source>
</evidence>
<dbReference type="GO" id="GO:0140078">
    <property type="term" value="F:class I DNA-(apurinic or apyrimidinic site) endonuclease activity"/>
    <property type="evidence" value="ECO:0007669"/>
    <property type="project" value="UniProtKB-EC"/>
</dbReference>
<evidence type="ECO:0000313" key="12">
    <source>
        <dbReference type="EMBL" id="EEF61063.1"/>
    </source>
</evidence>
<evidence type="ECO:0000256" key="4">
    <source>
        <dbReference type="ARBA" id="ARBA00022763"/>
    </source>
</evidence>
<comment type="similarity">
    <text evidence="2">Belongs to the type-1 OGG1 family.</text>
</comment>
<dbReference type="Pfam" id="PF00730">
    <property type="entry name" value="HhH-GPD"/>
    <property type="match status" value="1"/>
</dbReference>
<dbReference type="GO" id="GO:0006284">
    <property type="term" value="P:base-excision repair"/>
    <property type="evidence" value="ECO:0007669"/>
    <property type="project" value="InterPro"/>
</dbReference>
<sequence length="293" mass="33561">MRITEREIIIPATDYDLPGTLSSGQAFRWREEHNSWIGVIGNHWVRLRSSSNSIIAEVAEPVTDWSWLVDFLQTHLELKSVLATFPKDEPLGNAIRACHGLRLLRQNPWECLASFILSSTKQIVQIQQIVELLCIRFGEPVPVPPGHSPAYAFPSAMRLAAATEAELRDCKMGFRAPYLRETARMIHSGEVILERLYGMDVDDARAELLKLPGVGRKIADCVLLFAYGFQAAFPVDVWVMKALQHLYFPKRRPSRKRLEKFTQTYFGPNAGYAQQYLFHYMRTKQVSRRSDRP</sequence>
<evidence type="ECO:0000256" key="1">
    <source>
        <dbReference type="ARBA" id="ARBA00008343"/>
    </source>
</evidence>
<keyword evidence="4" id="KW-0227">DNA damage</keyword>
<evidence type="ECO:0000256" key="2">
    <source>
        <dbReference type="ARBA" id="ARBA00010679"/>
    </source>
</evidence>
<dbReference type="InterPro" id="IPR052054">
    <property type="entry name" value="Oxidative_DNA_repair_enzyme"/>
</dbReference>
<dbReference type="PANTHER" id="PTHR10242">
    <property type="entry name" value="8-OXOGUANINE DNA GLYCOSYLASE"/>
    <property type="match status" value="1"/>
</dbReference>
<dbReference type="InterPro" id="IPR011257">
    <property type="entry name" value="DNA_glycosylase"/>
</dbReference>
<keyword evidence="6" id="KW-0234">DNA repair</keyword>
<dbReference type="GO" id="GO:0006289">
    <property type="term" value="P:nucleotide-excision repair"/>
    <property type="evidence" value="ECO:0007669"/>
    <property type="project" value="InterPro"/>
</dbReference>
<dbReference type="Gene3D" id="1.10.1670.10">
    <property type="entry name" value="Helix-hairpin-Helix base-excision DNA repair enzymes (C-terminal)"/>
    <property type="match status" value="1"/>
</dbReference>
<evidence type="ECO:0000256" key="7">
    <source>
        <dbReference type="ARBA" id="ARBA00023239"/>
    </source>
</evidence>
<comment type="caution">
    <text evidence="12">The sequence shown here is derived from an EMBL/GenBank/DDBJ whole genome shotgun (WGS) entry which is preliminary data.</text>
</comment>
<evidence type="ECO:0000256" key="6">
    <source>
        <dbReference type="ARBA" id="ARBA00023204"/>
    </source>
</evidence>
<dbReference type="GO" id="GO:0003684">
    <property type="term" value="F:damaged DNA binding"/>
    <property type="evidence" value="ECO:0007669"/>
    <property type="project" value="InterPro"/>
</dbReference>
<protein>
    <recommendedName>
        <fullName evidence="3">DNA-(apurinic or apyrimidinic site) lyase</fullName>
        <ecNumber evidence="3">4.2.99.18</ecNumber>
    </recommendedName>
</protein>
<keyword evidence="8" id="KW-0511">Multifunctional enzyme</keyword>
<evidence type="ECO:0000256" key="8">
    <source>
        <dbReference type="ARBA" id="ARBA00023268"/>
    </source>
</evidence>
<evidence type="ECO:0000313" key="13">
    <source>
        <dbReference type="Proteomes" id="UP000003688"/>
    </source>
</evidence>
<comment type="similarity">
    <text evidence="1">Belongs to the Nth/MutY family.</text>
</comment>
<reference evidence="12 13" key="1">
    <citation type="journal article" date="2011" name="J. Bacteriol.">
        <title>Genome sequence of 'Pedosphaera parvula' Ellin514, an aerobic Verrucomicrobial isolate from pasture soil.</title>
        <authorList>
            <person name="Kant R."/>
            <person name="van Passel M.W."/>
            <person name="Sangwan P."/>
            <person name="Palva A."/>
            <person name="Lucas S."/>
            <person name="Copeland A."/>
            <person name="Lapidus A."/>
            <person name="Glavina Del Rio T."/>
            <person name="Dalin E."/>
            <person name="Tice H."/>
            <person name="Bruce D."/>
            <person name="Goodwin L."/>
            <person name="Pitluck S."/>
            <person name="Chertkov O."/>
            <person name="Larimer F.W."/>
            <person name="Land M.L."/>
            <person name="Hauser L."/>
            <person name="Brettin T.S."/>
            <person name="Detter J.C."/>
            <person name="Han S."/>
            <person name="de Vos W.M."/>
            <person name="Janssen P.H."/>
            <person name="Smidt H."/>
        </authorList>
    </citation>
    <scope>NUCLEOTIDE SEQUENCE [LARGE SCALE GENOMIC DNA]</scope>
    <source>
        <strain evidence="12 13">Ellin514</strain>
    </source>
</reference>
<dbReference type="AlphaFoldDB" id="B9XGL2"/>
<dbReference type="InterPro" id="IPR003265">
    <property type="entry name" value="HhH-GPD_domain"/>
</dbReference>
<evidence type="ECO:0000256" key="3">
    <source>
        <dbReference type="ARBA" id="ARBA00012720"/>
    </source>
</evidence>
<keyword evidence="5" id="KW-0378">Hydrolase</keyword>
<dbReference type="RefSeq" id="WP_007414958.1">
    <property type="nucleotide sequence ID" value="NZ_ABOX02000012.1"/>
</dbReference>
<keyword evidence="13" id="KW-1185">Reference proteome</keyword>
<dbReference type="InterPro" id="IPR023170">
    <property type="entry name" value="HhH_base_excis_C"/>
</dbReference>
<evidence type="ECO:0000256" key="5">
    <source>
        <dbReference type="ARBA" id="ARBA00022801"/>
    </source>
</evidence>
<dbReference type="EMBL" id="ABOX02000012">
    <property type="protein sequence ID" value="EEF61063.1"/>
    <property type="molecule type" value="Genomic_DNA"/>
</dbReference>